<dbReference type="InterPro" id="IPR011990">
    <property type="entry name" value="TPR-like_helical_dom_sf"/>
</dbReference>
<evidence type="ECO:0008006" key="6">
    <source>
        <dbReference type="Google" id="ProtNLM"/>
    </source>
</evidence>
<dbReference type="Proteomes" id="UP000775213">
    <property type="component" value="Unassembled WGS sequence"/>
</dbReference>
<comment type="caution">
    <text evidence="4">The sequence shown here is derived from an EMBL/GenBank/DDBJ whole genome shotgun (WGS) entry which is preliminary data.</text>
</comment>
<dbReference type="SUPFAM" id="SSF81901">
    <property type="entry name" value="HCP-like"/>
    <property type="match status" value="2"/>
</dbReference>
<protein>
    <recommendedName>
        <fullName evidence="6">Pentatricopeptide repeat-containing protein</fullName>
    </recommendedName>
</protein>
<evidence type="ECO:0000256" key="1">
    <source>
        <dbReference type="ARBA" id="ARBA00007626"/>
    </source>
</evidence>
<evidence type="ECO:0000313" key="5">
    <source>
        <dbReference type="Proteomes" id="UP000775213"/>
    </source>
</evidence>
<keyword evidence="2" id="KW-0677">Repeat</keyword>
<dbReference type="PROSITE" id="PS51375">
    <property type="entry name" value="PPR"/>
    <property type="match status" value="11"/>
</dbReference>
<sequence>MKHPLPPLLQGRRPRVARLFKRTASAGAGPGLAPQPATVQKSVPSLEEEHLQTLLSSPAPITAFSLLQLLRSIRDSSAALRIFDWCRLRGLEAASPSHAPFALQAIFELAARENSDGNLLRLKNLLLRSNEQGYALTADSAALLVRLFAAGRSPSDSLLAFRSLDPSLRCTDLCNHVLASLLRSLDPNHQAEALSLLRDMLSSNSHCPPNSLTCSIIFFTLSRGSQPANDEMLHLVVRMASSRAFTIDTYQFTKVVVGLCRDGRTTKAWDLVHAVKNGGGAVEVPVWNALLTGLSKDRDTRMKLVCSEMEAAGVANVVTYGIVINHLCKSRNIDFAIQMFDKMTKPDSAAGPDTVIFNNVIDGLCKVGRTCEGLALLNRMKIHRCDPNTITFNTLIDGFCKAGDIETAHELNSRMVQEGIPPNLVTLNTLISGMCRNGMVSSALSFFHEKKMAWANAKGNSITYCTLIGAFLHANNVSKAMELFDEMIREGHSPDAVTYFTLISGLSTAGRMDDASSVASEMRKDGFRLDTKSYNILIAGFGKKKKLEKALKLFEEMFEAGINPDVVTYNTLIDAYCKAGDLLMAQNLLKKMMDDNCKPSLVTYGTLIHGFCKNGDHDGAMKIFQSLKDSHFEPNTAIYNVLIDSFCKCGDISMAVSLLDHMRSNGVPPNIITYNAIIKGLCEKNMSVKAFELMDQMKDKGCNPDFKTMEILAGWLPAIGESERLRWFIAGKETAVS</sequence>
<dbReference type="Pfam" id="PF13041">
    <property type="entry name" value="PPR_2"/>
    <property type="match status" value="4"/>
</dbReference>
<dbReference type="Pfam" id="PF01535">
    <property type="entry name" value="PPR"/>
    <property type="match status" value="1"/>
</dbReference>
<feature type="repeat" description="PPR" evidence="3">
    <location>
        <begin position="670"/>
        <end position="704"/>
    </location>
</feature>
<dbReference type="Gene3D" id="1.25.40.10">
    <property type="entry name" value="Tetratricopeptide repeat domain"/>
    <property type="match status" value="5"/>
</dbReference>
<dbReference type="PANTHER" id="PTHR47939:SF13">
    <property type="entry name" value="OS03G0201400 PROTEIN"/>
    <property type="match status" value="1"/>
</dbReference>
<dbReference type="PANTHER" id="PTHR47939">
    <property type="entry name" value="MEMBRANE-ASSOCIATED SALT-INDUCIBLE PROTEIN-LIKE"/>
    <property type="match status" value="1"/>
</dbReference>
<dbReference type="Pfam" id="PF12854">
    <property type="entry name" value="PPR_1"/>
    <property type="match status" value="2"/>
</dbReference>
<evidence type="ECO:0000256" key="2">
    <source>
        <dbReference type="ARBA" id="ARBA00022737"/>
    </source>
</evidence>
<feature type="repeat" description="PPR" evidence="3">
    <location>
        <begin position="460"/>
        <end position="494"/>
    </location>
</feature>
<feature type="repeat" description="PPR" evidence="3">
    <location>
        <begin position="423"/>
        <end position="453"/>
    </location>
</feature>
<name>A0AAV7FN70_DENCH</name>
<accession>A0AAV7FN70</accession>
<feature type="repeat" description="PPR" evidence="3">
    <location>
        <begin position="495"/>
        <end position="529"/>
    </location>
</feature>
<organism evidence="4 5">
    <name type="scientific">Dendrobium chrysotoxum</name>
    <name type="common">Orchid</name>
    <dbReference type="NCBI Taxonomy" id="161865"/>
    <lineage>
        <taxon>Eukaryota</taxon>
        <taxon>Viridiplantae</taxon>
        <taxon>Streptophyta</taxon>
        <taxon>Embryophyta</taxon>
        <taxon>Tracheophyta</taxon>
        <taxon>Spermatophyta</taxon>
        <taxon>Magnoliopsida</taxon>
        <taxon>Liliopsida</taxon>
        <taxon>Asparagales</taxon>
        <taxon>Orchidaceae</taxon>
        <taxon>Epidendroideae</taxon>
        <taxon>Malaxideae</taxon>
        <taxon>Dendrobiinae</taxon>
        <taxon>Dendrobium</taxon>
    </lineage>
</organism>
<feature type="repeat" description="PPR" evidence="3">
    <location>
        <begin position="353"/>
        <end position="387"/>
    </location>
</feature>
<gene>
    <name evidence="4" type="ORF">IEQ34_021772</name>
</gene>
<feature type="repeat" description="PPR" evidence="3">
    <location>
        <begin position="530"/>
        <end position="564"/>
    </location>
</feature>
<proteinExistence type="inferred from homology"/>
<dbReference type="InterPro" id="IPR002885">
    <property type="entry name" value="PPR_rpt"/>
</dbReference>
<feature type="repeat" description="PPR" evidence="3">
    <location>
        <begin position="316"/>
        <end position="350"/>
    </location>
</feature>
<feature type="repeat" description="PPR" evidence="3">
    <location>
        <begin position="600"/>
        <end position="634"/>
    </location>
</feature>
<dbReference type="NCBIfam" id="TIGR00756">
    <property type="entry name" value="PPR"/>
    <property type="match status" value="11"/>
</dbReference>
<reference evidence="4 5" key="1">
    <citation type="journal article" date="2021" name="Hortic Res">
        <title>Chromosome-scale assembly of the Dendrobium chrysotoxum genome enhances the understanding of orchid evolution.</title>
        <authorList>
            <person name="Zhang Y."/>
            <person name="Zhang G.Q."/>
            <person name="Zhang D."/>
            <person name="Liu X.D."/>
            <person name="Xu X.Y."/>
            <person name="Sun W.H."/>
            <person name="Yu X."/>
            <person name="Zhu X."/>
            <person name="Wang Z.W."/>
            <person name="Zhao X."/>
            <person name="Zhong W.Y."/>
            <person name="Chen H."/>
            <person name="Yin W.L."/>
            <person name="Huang T."/>
            <person name="Niu S.C."/>
            <person name="Liu Z.J."/>
        </authorList>
    </citation>
    <scope>NUCLEOTIDE SEQUENCE [LARGE SCALE GENOMIC DNA]</scope>
    <source>
        <strain evidence="4">Lindl</strain>
    </source>
</reference>
<feature type="repeat" description="PPR" evidence="3">
    <location>
        <begin position="635"/>
        <end position="669"/>
    </location>
</feature>
<dbReference type="EMBL" id="JAGFBR010000018">
    <property type="protein sequence ID" value="KAH0451080.1"/>
    <property type="molecule type" value="Genomic_DNA"/>
</dbReference>
<evidence type="ECO:0000313" key="4">
    <source>
        <dbReference type="EMBL" id="KAH0451080.1"/>
    </source>
</evidence>
<comment type="similarity">
    <text evidence="1">Belongs to the PPR family. P subfamily.</text>
</comment>
<dbReference type="AlphaFoldDB" id="A0AAV7FN70"/>
<feature type="repeat" description="PPR" evidence="3">
    <location>
        <begin position="565"/>
        <end position="599"/>
    </location>
</feature>
<feature type="repeat" description="PPR" evidence="3">
    <location>
        <begin position="388"/>
        <end position="422"/>
    </location>
</feature>
<keyword evidence="5" id="KW-1185">Reference proteome</keyword>
<evidence type="ECO:0000256" key="3">
    <source>
        <dbReference type="PROSITE-ProRule" id="PRU00708"/>
    </source>
</evidence>
<dbReference type="InterPro" id="IPR050667">
    <property type="entry name" value="PPR-containing_protein"/>
</dbReference>